<dbReference type="GO" id="GO:0043565">
    <property type="term" value="F:sequence-specific DNA binding"/>
    <property type="evidence" value="ECO:0007669"/>
    <property type="project" value="InterPro"/>
</dbReference>
<gene>
    <name evidence="4" type="ORF">PMO31116_04245</name>
</gene>
<feature type="domain" description="Insertion element IS150 protein InsJ-like helix-turn-helix" evidence="3">
    <location>
        <begin position="63"/>
        <end position="116"/>
    </location>
</feature>
<feature type="domain" description="Insertion element IS150 protein InsJ-like helix-turn-helix" evidence="3">
    <location>
        <begin position="8"/>
        <end position="56"/>
    </location>
</feature>
<evidence type="ECO:0000256" key="2">
    <source>
        <dbReference type="SAM" id="MobiDB-lite"/>
    </source>
</evidence>
<dbReference type="PANTHER" id="PTHR33795">
    <property type="entry name" value="INSERTION ELEMENT IS150 PROTEIN INSJ"/>
    <property type="match status" value="1"/>
</dbReference>
<reference evidence="4 5" key="1">
    <citation type="submission" date="2019-08" db="EMBL/GenBank/DDBJ databases">
        <authorList>
            <person name="Peeters C."/>
        </authorList>
    </citation>
    <scope>NUCLEOTIDE SEQUENCE [LARGE SCALE GENOMIC DNA]</scope>
    <source>
        <strain evidence="4 5">LMG 31116</strain>
    </source>
</reference>
<feature type="region of interest" description="Disordered" evidence="2">
    <location>
        <begin position="103"/>
        <end position="140"/>
    </location>
</feature>
<dbReference type="Pfam" id="PF13518">
    <property type="entry name" value="HTH_28"/>
    <property type="match status" value="2"/>
</dbReference>
<dbReference type="RefSeq" id="WP_150568389.1">
    <property type="nucleotide sequence ID" value="NZ_CABPSD010000017.1"/>
</dbReference>
<dbReference type="InterPro" id="IPR052057">
    <property type="entry name" value="IS150/IS1296_orfA-like"/>
</dbReference>
<evidence type="ECO:0000313" key="5">
    <source>
        <dbReference type="Proteomes" id="UP000368474"/>
    </source>
</evidence>
<comment type="similarity">
    <text evidence="1">Belongs to the IS150/IS1296 orfA family.</text>
</comment>
<feature type="compositionally biased region" description="Basic and acidic residues" evidence="2">
    <location>
        <begin position="131"/>
        <end position="140"/>
    </location>
</feature>
<protein>
    <submittedName>
        <fullName evidence="4">Transposase</fullName>
    </submittedName>
</protein>
<accession>A0A5E4Y5M3</accession>
<dbReference type="AlphaFoldDB" id="A0A5E4Y5M3"/>
<name>A0A5E4Y5M3_9BURK</name>
<evidence type="ECO:0000259" key="3">
    <source>
        <dbReference type="Pfam" id="PF13518"/>
    </source>
</evidence>
<dbReference type="Proteomes" id="UP000368474">
    <property type="component" value="Unassembled WGS sequence"/>
</dbReference>
<keyword evidence="5" id="KW-1185">Reference proteome</keyword>
<organism evidence="4 5">
    <name type="scientific">Pandoraea morbifera</name>
    <dbReference type="NCBI Taxonomy" id="2508300"/>
    <lineage>
        <taxon>Bacteria</taxon>
        <taxon>Pseudomonadati</taxon>
        <taxon>Pseudomonadota</taxon>
        <taxon>Betaproteobacteria</taxon>
        <taxon>Burkholderiales</taxon>
        <taxon>Burkholderiaceae</taxon>
        <taxon>Pandoraea</taxon>
    </lineage>
</organism>
<dbReference type="EMBL" id="CABPSD010000017">
    <property type="protein sequence ID" value="VVE43622.1"/>
    <property type="molecule type" value="Genomic_DNA"/>
</dbReference>
<evidence type="ECO:0000256" key="1">
    <source>
        <dbReference type="ARBA" id="ARBA00038232"/>
    </source>
</evidence>
<feature type="compositionally biased region" description="Basic and acidic residues" evidence="2">
    <location>
        <begin position="103"/>
        <end position="112"/>
    </location>
</feature>
<proteinExistence type="inferred from homology"/>
<dbReference type="Gene3D" id="1.10.10.10">
    <property type="entry name" value="Winged helix-like DNA-binding domain superfamily/Winged helix DNA-binding domain"/>
    <property type="match status" value="2"/>
</dbReference>
<feature type="compositionally biased region" description="Pro residues" evidence="2">
    <location>
        <begin position="119"/>
        <end position="128"/>
    </location>
</feature>
<dbReference type="InterPro" id="IPR036388">
    <property type="entry name" value="WH-like_DNA-bd_sf"/>
</dbReference>
<dbReference type="PANTHER" id="PTHR33795:SF1">
    <property type="entry name" value="INSERTION ELEMENT IS150 PROTEIN INSJ"/>
    <property type="match status" value="1"/>
</dbReference>
<evidence type="ECO:0000313" key="4">
    <source>
        <dbReference type="EMBL" id="VVE43622.1"/>
    </source>
</evidence>
<dbReference type="SUPFAM" id="SSF48295">
    <property type="entry name" value="TrpR-like"/>
    <property type="match status" value="2"/>
</dbReference>
<dbReference type="InterPro" id="IPR010921">
    <property type="entry name" value="Trp_repressor/repl_initiator"/>
</dbReference>
<dbReference type="InterPro" id="IPR055247">
    <property type="entry name" value="InsJ-like_HTH"/>
</dbReference>
<sequence length="179" mass="20596">MTKYDEAFKLRVVRQYLRGDAGLKAVAKRHGIDHGLVSRWAAAYDKHGVAGIRKKHSVYSAEFKLSVLKCMWSERLSIKQTCARFDLREPTSVSRWQRQCHEGGIHALEPRPKGRRPSVMPPISPSAPAPKENDTRTREELLEELEYLRAENAYLKKLDALLKQKEQGQHQTGQKKKHK</sequence>